<dbReference type="InterPro" id="IPR011050">
    <property type="entry name" value="Pectin_lyase_fold/virulence"/>
</dbReference>
<keyword evidence="2" id="KW-1185">Reference proteome</keyword>
<comment type="caution">
    <text evidence="1">The sequence shown here is derived from an EMBL/GenBank/DDBJ whole genome shotgun (WGS) entry which is preliminary data.</text>
</comment>
<evidence type="ECO:0000313" key="2">
    <source>
        <dbReference type="Proteomes" id="UP000094172"/>
    </source>
</evidence>
<dbReference type="AlphaFoldDB" id="A0A1E3VTT4"/>
<dbReference type="Proteomes" id="UP000094172">
    <property type="component" value="Unassembled WGS sequence"/>
</dbReference>
<reference evidence="1 2" key="1">
    <citation type="journal article" date="2016" name="Environ. Microbiol.">
        <title>New Methyloceanibacter diversity from North Sea sediments includes methanotroph containing solely the soluble methane monooxygenase.</title>
        <authorList>
            <person name="Vekeman B."/>
            <person name="Kerckhof F.M."/>
            <person name="Cremers G."/>
            <person name="de Vos P."/>
            <person name="Vandamme P."/>
            <person name="Boon N."/>
            <person name="Op den Camp H.J."/>
            <person name="Heylen K."/>
        </authorList>
    </citation>
    <scope>NUCLEOTIDE SEQUENCE [LARGE SCALE GENOMIC DNA]</scope>
    <source>
        <strain evidence="1 2">R-67176</strain>
    </source>
</reference>
<dbReference type="EMBL" id="LPWE01000003">
    <property type="protein sequence ID" value="ODR96927.1"/>
    <property type="molecule type" value="Genomic_DNA"/>
</dbReference>
<dbReference type="SUPFAM" id="SSF51126">
    <property type="entry name" value="Pectin lyase-like"/>
    <property type="match status" value="1"/>
</dbReference>
<dbReference type="NCBIfam" id="TIGR03807">
    <property type="entry name" value="RR_fam_repeat"/>
    <property type="match status" value="1"/>
</dbReference>
<dbReference type="InterPro" id="IPR022444">
    <property type="entry name" value="Cofactor-bd_rpt"/>
</dbReference>
<gene>
    <name evidence="1" type="ORF">AUC70_14225</name>
</gene>
<evidence type="ECO:0008006" key="3">
    <source>
        <dbReference type="Google" id="ProtNLM"/>
    </source>
</evidence>
<name>A0A1E3VTT4_9HYPH</name>
<dbReference type="STRING" id="1774970.AUC70_14225"/>
<dbReference type="RefSeq" id="WP_280138194.1">
    <property type="nucleotide sequence ID" value="NZ_LPWE01000003.1"/>
</dbReference>
<evidence type="ECO:0000313" key="1">
    <source>
        <dbReference type="EMBL" id="ODR96927.1"/>
    </source>
</evidence>
<sequence>MEGAPAYGIIVGWGDYMRDVTVTGNVIRKSHIGIGVAAASGAGAALITDNLIDGAQDGAIRAMKGPTPVGPDLALESAESYPNLAVYSNVVR</sequence>
<accession>A0A1E3VTT4</accession>
<proteinExistence type="predicted"/>
<protein>
    <recommendedName>
        <fullName evidence="3">Right handed beta helix domain-containing protein</fullName>
    </recommendedName>
</protein>
<organism evidence="1 2">
    <name type="scientific">Methyloceanibacter stevinii</name>
    <dbReference type="NCBI Taxonomy" id="1774970"/>
    <lineage>
        <taxon>Bacteria</taxon>
        <taxon>Pseudomonadati</taxon>
        <taxon>Pseudomonadota</taxon>
        <taxon>Alphaproteobacteria</taxon>
        <taxon>Hyphomicrobiales</taxon>
        <taxon>Hyphomicrobiaceae</taxon>
        <taxon>Methyloceanibacter</taxon>
    </lineage>
</organism>